<protein>
    <submittedName>
        <fullName evidence="2">HutD family protein</fullName>
    </submittedName>
</protein>
<evidence type="ECO:0000313" key="3">
    <source>
        <dbReference type="Proteomes" id="UP000471126"/>
    </source>
</evidence>
<dbReference type="InterPro" id="IPR011051">
    <property type="entry name" value="RmlC_Cupin_sf"/>
</dbReference>
<gene>
    <name evidence="2" type="ORF">GCU54_13800</name>
</gene>
<dbReference type="PANTHER" id="PTHR37943:SF1">
    <property type="entry name" value="PROTEIN VES"/>
    <property type="match status" value="1"/>
</dbReference>
<sequence length="216" mass="22980">MSSRAEATTHGPEPARVIRVEDLAPTPWPNGGGWTREIHRQPSAQRRGQTAWRLSLATIDTVGPFSVLPEVRRWLLLASEGSLHLSIDGTVHRLGHTDTVEFDGGAAVEVIAVSGTSRVLNLMTYGGVGGHLQAGRLSENSEVSDRDTAAIVVLDGHLVVRQASLGRYDTLLLGPQSVDVRSEAATVVRVGVGGTRGDLPPPTSGRWADGTTDRNT</sequence>
<evidence type="ECO:0000313" key="2">
    <source>
        <dbReference type="EMBL" id="NEM07081.1"/>
    </source>
</evidence>
<reference evidence="2 3" key="1">
    <citation type="submission" date="2019-12" db="EMBL/GenBank/DDBJ databases">
        <title>WGS of CPCC 203550 I12A-02606.</title>
        <authorList>
            <person name="Jiang Z."/>
        </authorList>
    </citation>
    <scope>NUCLEOTIDE SEQUENCE [LARGE SCALE GENOMIC DNA]</scope>
    <source>
        <strain evidence="2 3">I12A-02606</strain>
    </source>
</reference>
<dbReference type="EMBL" id="JAAGWE010000022">
    <property type="protein sequence ID" value="NEM07081.1"/>
    <property type="molecule type" value="Genomic_DNA"/>
</dbReference>
<dbReference type="RefSeq" id="WP_163477214.1">
    <property type="nucleotide sequence ID" value="NZ_JAAGWE010000022.1"/>
</dbReference>
<dbReference type="PANTHER" id="PTHR37943">
    <property type="entry name" value="PROTEIN VES"/>
    <property type="match status" value="1"/>
</dbReference>
<dbReference type="InterPro" id="IPR010282">
    <property type="entry name" value="Uncharacterised_HutD/Ves"/>
</dbReference>
<name>A0A6P0GIV5_9ACTN</name>
<proteinExistence type="predicted"/>
<dbReference type="SUPFAM" id="SSF51182">
    <property type="entry name" value="RmlC-like cupins"/>
    <property type="match status" value="1"/>
</dbReference>
<feature type="region of interest" description="Disordered" evidence="1">
    <location>
        <begin position="192"/>
        <end position="216"/>
    </location>
</feature>
<dbReference type="InterPro" id="IPR014710">
    <property type="entry name" value="RmlC-like_jellyroll"/>
</dbReference>
<comment type="caution">
    <text evidence="2">The sequence shown here is derived from an EMBL/GenBank/DDBJ whole genome shotgun (WGS) entry which is preliminary data.</text>
</comment>
<dbReference type="Proteomes" id="UP000471126">
    <property type="component" value="Unassembled WGS sequence"/>
</dbReference>
<accession>A0A6P0GIV5</accession>
<organism evidence="2 3">
    <name type="scientific">Geodermatophilus normandii</name>
    <dbReference type="NCBI Taxonomy" id="1137989"/>
    <lineage>
        <taxon>Bacteria</taxon>
        <taxon>Bacillati</taxon>
        <taxon>Actinomycetota</taxon>
        <taxon>Actinomycetes</taxon>
        <taxon>Geodermatophilales</taxon>
        <taxon>Geodermatophilaceae</taxon>
        <taxon>Geodermatophilus</taxon>
    </lineage>
</organism>
<dbReference type="Gene3D" id="2.60.120.10">
    <property type="entry name" value="Jelly Rolls"/>
    <property type="match status" value="1"/>
</dbReference>
<evidence type="ECO:0000256" key="1">
    <source>
        <dbReference type="SAM" id="MobiDB-lite"/>
    </source>
</evidence>
<dbReference type="Pfam" id="PF05962">
    <property type="entry name" value="HutD"/>
    <property type="match status" value="1"/>
</dbReference>
<dbReference type="AlphaFoldDB" id="A0A6P0GIV5"/>